<keyword evidence="10" id="KW-1185">Reference proteome</keyword>
<evidence type="ECO:0000256" key="3">
    <source>
        <dbReference type="ARBA" id="ARBA00022679"/>
    </source>
</evidence>
<keyword evidence="3 7" id="KW-0808">Transferase</keyword>
<evidence type="ECO:0000256" key="2">
    <source>
        <dbReference type="ARBA" id="ARBA00006706"/>
    </source>
</evidence>
<evidence type="ECO:0000256" key="5">
    <source>
        <dbReference type="ARBA" id="ARBA00022842"/>
    </source>
</evidence>
<dbReference type="GO" id="GO:0004659">
    <property type="term" value="F:prenyltransferase activity"/>
    <property type="evidence" value="ECO:0007669"/>
    <property type="project" value="InterPro"/>
</dbReference>
<dbReference type="STRING" id="1293045.H663_00935"/>
<dbReference type="InterPro" id="IPR008949">
    <property type="entry name" value="Isoprenoid_synthase_dom_sf"/>
</dbReference>
<evidence type="ECO:0000256" key="8">
    <source>
        <dbReference type="SAM" id="MobiDB-lite"/>
    </source>
</evidence>
<evidence type="ECO:0000313" key="9">
    <source>
        <dbReference type="EMBL" id="PVE44533.1"/>
    </source>
</evidence>
<dbReference type="PANTHER" id="PTHR43281">
    <property type="entry name" value="FARNESYL DIPHOSPHATE SYNTHASE"/>
    <property type="match status" value="1"/>
</dbReference>
<dbReference type="EMBL" id="LFYT02000001">
    <property type="protein sequence ID" value="PVE44533.1"/>
    <property type="molecule type" value="Genomic_DNA"/>
</dbReference>
<keyword evidence="5" id="KW-0460">Magnesium</keyword>
<dbReference type="CDD" id="cd00685">
    <property type="entry name" value="Trans_IPPS_HT"/>
    <property type="match status" value="1"/>
</dbReference>
<dbReference type="InterPro" id="IPR000092">
    <property type="entry name" value="Polyprenyl_synt"/>
</dbReference>
<keyword evidence="4" id="KW-0479">Metal-binding</keyword>
<dbReference type="PROSITE" id="PS00444">
    <property type="entry name" value="POLYPRENYL_SYNTHASE_2"/>
    <property type="match status" value="1"/>
</dbReference>
<name>A0A2T7UIM0_9BURK</name>
<dbReference type="InterPro" id="IPR033749">
    <property type="entry name" value="Polyprenyl_synt_CS"/>
</dbReference>
<dbReference type="GO" id="GO:0046872">
    <property type="term" value="F:metal ion binding"/>
    <property type="evidence" value="ECO:0007669"/>
    <property type="project" value="UniProtKB-KW"/>
</dbReference>
<evidence type="ECO:0000313" key="10">
    <source>
        <dbReference type="Proteomes" id="UP000037507"/>
    </source>
</evidence>
<dbReference type="Proteomes" id="UP000037507">
    <property type="component" value="Unassembled WGS sequence"/>
</dbReference>
<reference evidence="9" key="1">
    <citation type="submission" date="2017-04" db="EMBL/GenBank/DDBJ databases">
        <title>Unexpected and diverse lifestyles within the genus Limnohabitans.</title>
        <authorList>
            <person name="Kasalicky V."/>
            <person name="Mehrshad M."/>
            <person name="Andrei S.-A."/>
            <person name="Salcher M."/>
            <person name="Kratochvilova H."/>
            <person name="Simek K."/>
            <person name="Ghai R."/>
        </authorList>
    </citation>
    <scope>NUCLEOTIDE SEQUENCE [LARGE SCALE GENOMIC DNA]</scope>
    <source>
        <strain evidence="9">II-D5</strain>
    </source>
</reference>
<dbReference type="GO" id="GO:0008299">
    <property type="term" value="P:isoprenoid biosynthetic process"/>
    <property type="evidence" value="ECO:0007669"/>
    <property type="project" value="UniProtKB-KW"/>
</dbReference>
<comment type="similarity">
    <text evidence="2 7">Belongs to the FPP/GGPP synthase family.</text>
</comment>
<keyword evidence="6" id="KW-0414">Isoprene biosynthesis</keyword>
<dbReference type="SUPFAM" id="SSF48576">
    <property type="entry name" value="Terpenoid synthases"/>
    <property type="match status" value="1"/>
</dbReference>
<dbReference type="PROSITE" id="PS00723">
    <property type="entry name" value="POLYPRENYL_SYNTHASE_1"/>
    <property type="match status" value="1"/>
</dbReference>
<proteinExistence type="inferred from homology"/>
<comment type="cofactor">
    <cofactor evidence="1">
        <name>Mg(2+)</name>
        <dbReference type="ChEBI" id="CHEBI:18420"/>
    </cofactor>
</comment>
<dbReference type="SFLD" id="SFLDS00005">
    <property type="entry name" value="Isoprenoid_Synthase_Type_I"/>
    <property type="match status" value="1"/>
</dbReference>
<sequence>MSLLKRAELALSTHFEQAAGSGAPPRLVAAMRHAVFSGGARIRPQLCMAVATACGDDVPELTNAAAVALELMHCASLVHDDMPAFDNADTRRGLPTVHKAFSEPLALLAGDGLIVMAYKVLLQAGAHRPERLIALMDNLSTGVGLPHGIVAGQAWECETSADLGEYQRAKTGALFVSATCAGALSCGQEPAPWAPLGAYLGEAYQVADDIRDVIADAASLGKPVGQDVLHARPSSAQALGLDGAIAHFDHLIEQAASSIPACSSRDMLRHLVQLESERLVPKALCEGYFKSHPHSPTRPNTPVALATDRSSTPH</sequence>
<protein>
    <submittedName>
        <fullName evidence="9">Geranylgeranyl pyrophosphate synthase</fullName>
    </submittedName>
</protein>
<evidence type="ECO:0000256" key="7">
    <source>
        <dbReference type="RuleBase" id="RU004466"/>
    </source>
</evidence>
<evidence type="ECO:0000256" key="4">
    <source>
        <dbReference type="ARBA" id="ARBA00022723"/>
    </source>
</evidence>
<comment type="caution">
    <text evidence="9">The sequence shown here is derived from an EMBL/GenBank/DDBJ whole genome shotgun (WGS) entry which is preliminary data.</text>
</comment>
<dbReference type="RefSeq" id="WP_053168899.1">
    <property type="nucleotide sequence ID" value="NZ_LFYT02000001.1"/>
</dbReference>
<dbReference type="AlphaFoldDB" id="A0A2T7UIM0"/>
<evidence type="ECO:0000256" key="1">
    <source>
        <dbReference type="ARBA" id="ARBA00001946"/>
    </source>
</evidence>
<feature type="region of interest" description="Disordered" evidence="8">
    <location>
        <begin position="290"/>
        <end position="314"/>
    </location>
</feature>
<dbReference type="PANTHER" id="PTHR43281:SF1">
    <property type="entry name" value="FARNESYL DIPHOSPHATE SYNTHASE"/>
    <property type="match status" value="1"/>
</dbReference>
<evidence type="ECO:0000256" key="6">
    <source>
        <dbReference type="ARBA" id="ARBA00023229"/>
    </source>
</evidence>
<gene>
    <name evidence="9" type="ORF">H663_000485</name>
</gene>
<dbReference type="OrthoDB" id="9805316at2"/>
<accession>A0A2T7UIM0</accession>
<organism evidence="9 10">
    <name type="scientific">Limnohabitans planktonicus II-D5</name>
    <dbReference type="NCBI Taxonomy" id="1293045"/>
    <lineage>
        <taxon>Bacteria</taxon>
        <taxon>Pseudomonadati</taxon>
        <taxon>Pseudomonadota</taxon>
        <taxon>Betaproteobacteria</taxon>
        <taxon>Burkholderiales</taxon>
        <taxon>Comamonadaceae</taxon>
        <taxon>Limnohabitans</taxon>
    </lineage>
</organism>
<dbReference type="Pfam" id="PF00348">
    <property type="entry name" value="polyprenyl_synt"/>
    <property type="match status" value="1"/>
</dbReference>
<dbReference type="Gene3D" id="1.10.600.10">
    <property type="entry name" value="Farnesyl Diphosphate Synthase"/>
    <property type="match status" value="1"/>
</dbReference>